<name>A0ABW5VVT7_9MICO</name>
<protein>
    <submittedName>
        <fullName evidence="2">NPP1 family protein</fullName>
    </submittedName>
</protein>
<evidence type="ECO:0000313" key="3">
    <source>
        <dbReference type="Proteomes" id="UP001597479"/>
    </source>
</evidence>
<keyword evidence="3" id="KW-1185">Reference proteome</keyword>
<sequence>MNSPTSHPSRAGTAQPTARPSSPRATSHTQPHTQPHTQHRTQHRNQPPTPRRTPARLVATVAIAAIALTAPAAVAHADPPPNLPQNASGTEQSFSPAYDYDGDGCYATPAIGPDGTIAPGLDIGGAVNGSCRDQWDLDNSQTYSREKCNNGWCAVMYASYFEKDQTMAGPIAIGSHKHDWEHVVVWVDQGSNQVEHVSITEHSGSATYPRSDVLFEGSHPKVVFHKDGPSTHLFRLANGNDDPPENHYGDWRYPPVVGWDGWPSTSLRDRLMTADFGGATIKIDDGDFSWWLERMKPAGIPFDPAV</sequence>
<feature type="region of interest" description="Disordered" evidence="1">
    <location>
        <begin position="76"/>
        <end position="95"/>
    </location>
</feature>
<evidence type="ECO:0000256" key="1">
    <source>
        <dbReference type="SAM" id="MobiDB-lite"/>
    </source>
</evidence>
<feature type="region of interest" description="Disordered" evidence="1">
    <location>
        <begin position="1"/>
        <end position="52"/>
    </location>
</feature>
<proteinExistence type="predicted"/>
<feature type="compositionally biased region" description="Polar residues" evidence="1">
    <location>
        <begin position="1"/>
        <end position="25"/>
    </location>
</feature>
<dbReference type="PANTHER" id="PTHR33657:SF6">
    <property type="entry name" value="SECRETED PROTEIN"/>
    <property type="match status" value="1"/>
</dbReference>
<gene>
    <name evidence="2" type="ORF">ACFS27_15950</name>
</gene>
<dbReference type="EMBL" id="JBHUOG010000002">
    <property type="protein sequence ID" value="MFD2795052.1"/>
    <property type="molecule type" value="Genomic_DNA"/>
</dbReference>
<feature type="compositionally biased region" description="Low complexity" evidence="1">
    <location>
        <begin position="26"/>
        <end position="36"/>
    </location>
</feature>
<dbReference type="PIRSF" id="PIRSF029958">
    <property type="entry name" value="Necrosis-inducing_protein"/>
    <property type="match status" value="1"/>
</dbReference>
<dbReference type="PANTHER" id="PTHR33657">
    <property type="entry name" value="DOMAIN PROTEIN, PUTATIVE (AFU_ORTHOLOGUE AFUA_5G00600)-RELATED"/>
    <property type="match status" value="1"/>
</dbReference>
<reference evidence="3" key="1">
    <citation type="journal article" date="2019" name="Int. J. Syst. Evol. Microbiol.">
        <title>The Global Catalogue of Microorganisms (GCM) 10K type strain sequencing project: providing services to taxonomists for standard genome sequencing and annotation.</title>
        <authorList>
            <consortium name="The Broad Institute Genomics Platform"/>
            <consortium name="The Broad Institute Genome Sequencing Center for Infectious Disease"/>
            <person name="Wu L."/>
            <person name="Ma J."/>
        </authorList>
    </citation>
    <scope>NUCLEOTIDE SEQUENCE [LARGE SCALE GENOMIC DNA]</scope>
    <source>
        <strain evidence="3">CCM 7044</strain>
    </source>
</reference>
<comment type="caution">
    <text evidence="2">The sequence shown here is derived from an EMBL/GenBank/DDBJ whole genome shotgun (WGS) entry which is preliminary data.</text>
</comment>
<accession>A0ABW5VVT7</accession>
<dbReference type="InterPro" id="IPR008701">
    <property type="entry name" value="NPP1"/>
</dbReference>
<evidence type="ECO:0000313" key="2">
    <source>
        <dbReference type="EMBL" id="MFD2795052.1"/>
    </source>
</evidence>
<dbReference type="RefSeq" id="WP_377184744.1">
    <property type="nucleotide sequence ID" value="NZ_JBHUOG010000002.1"/>
</dbReference>
<feature type="compositionally biased region" description="Polar residues" evidence="1">
    <location>
        <begin position="84"/>
        <end position="95"/>
    </location>
</feature>
<dbReference type="Proteomes" id="UP001597479">
    <property type="component" value="Unassembled WGS sequence"/>
</dbReference>
<dbReference type="Pfam" id="PF05630">
    <property type="entry name" value="NPP1"/>
    <property type="match status" value="1"/>
</dbReference>
<organism evidence="2 3">
    <name type="scientific">Promicromonospora vindobonensis</name>
    <dbReference type="NCBI Taxonomy" id="195748"/>
    <lineage>
        <taxon>Bacteria</taxon>
        <taxon>Bacillati</taxon>
        <taxon>Actinomycetota</taxon>
        <taxon>Actinomycetes</taxon>
        <taxon>Micrococcales</taxon>
        <taxon>Promicromonosporaceae</taxon>
        <taxon>Promicromonospora</taxon>
    </lineage>
</organism>